<evidence type="ECO:0000256" key="1">
    <source>
        <dbReference type="ARBA" id="ARBA00004245"/>
    </source>
</evidence>
<dbReference type="Gene3D" id="1.25.10.10">
    <property type="entry name" value="Leucine-rich Repeat Variant"/>
    <property type="match status" value="1"/>
</dbReference>
<feature type="domain" description="TOG" evidence="8">
    <location>
        <begin position="101"/>
        <end position="342"/>
    </location>
</feature>
<protein>
    <recommendedName>
        <fullName evidence="8">TOG domain-containing protein</fullName>
    </recommendedName>
</protein>
<feature type="repeat" description="HEAT" evidence="5">
    <location>
        <begin position="234"/>
        <end position="272"/>
    </location>
</feature>
<evidence type="ECO:0000313" key="9">
    <source>
        <dbReference type="EMBL" id="CAJ1970824.1"/>
    </source>
</evidence>
<keyword evidence="4" id="KW-0206">Cytoskeleton</keyword>
<dbReference type="InterPro" id="IPR034085">
    <property type="entry name" value="TOG"/>
</dbReference>
<evidence type="ECO:0000256" key="6">
    <source>
        <dbReference type="SAM" id="Coils"/>
    </source>
</evidence>
<name>A0AA86VU79_9FABA</name>
<reference evidence="9" key="1">
    <citation type="submission" date="2023-10" db="EMBL/GenBank/DDBJ databases">
        <authorList>
            <person name="Domelevo Entfellner J.-B."/>
        </authorList>
    </citation>
    <scope>NUCLEOTIDE SEQUENCE</scope>
</reference>
<feature type="region of interest" description="Disordered" evidence="7">
    <location>
        <begin position="536"/>
        <end position="559"/>
    </location>
</feature>
<feature type="coiled-coil region" evidence="6">
    <location>
        <begin position="639"/>
        <end position="666"/>
    </location>
</feature>
<dbReference type="InterPro" id="IPR021133">
    <property type="entry name" value="HEAT_type_2"/>
</dbReference>
<dbReference type="InterPro" id="IPR016024">
    <property type="entry name" value="ARM-type_fold"/>
</dbReference>
<dbReference type="PROSITE" id="PS50077">
    <property type="entry name" value="HEAT_REPEAT"/>
    <property type="match status" value="1"/>
</dbReference>
<evidence type="ECO:0000256" key="5">
    <source>
        <dbReference type="PROSITE-ProRule" id="PRU00103"/>
    </source>
</evidence>
<evidence type="ECO:0000256" key="7">
    <source>
        <dbReference type="SAM" id="MobiDB-lite"/>
    </source>
</evidence>
<evidence type="ECO:0000313" key="10">
    <source>
        <dbReference type="Proteomes" id="UP001189624"/>
    </source>
</evidence>
<dbReference type="Proteomes" id="UP001189624">
    <property type="component" value="Chromosome 8"/>
</dbReference>
<evidence type="ECO:0000256" key="3">
    <source>
        <dbReference type="ARBA" id="ARBA00022737"/>
    </source>
</evidence>
<dbReference type="PANTHER" id="PTHR37076">
    <property type="entry name" value="HISTONE-LYSINE N-METHYLTRANSFERASE, H3 LYSINE-79 SPECIFIC-LIKE-RELATED"/>
    <property type="match status" value="1"/>
</dbReference>
<evidence type="ECO:0000256" key="4">
    <source>
        <dbReference type="ARBA" id="ARBA00023212"/>
    </source>
</evidence>
<feature type="compositionally biased region" description="Acidic residues" evidence="7">
    <location>
        <begin position="541"/>
        <end position="559"/>
    </location>
</feature>
<dbReference type="GO" id="GO:0005856">
    <property type="term" value="C:cytoskeleton"/>
    <property type="evidence" value="ECO:0007669"/>
    <property type="project" value="UniProtKB-SubCell"/>
</dbReference>
<dbReference type="SUPFAM" id="SSF48371">
    <property type="entry name" value="ARM repeat"/>
    <property type="match status" value="1"/>
</dbReference>
<feature type="region of interest" description="Disordered" evidence="7">
    <location>
        <begin position="45"/>
        <end position="83"/>
    </location>
</feature>
<sequence>MRVFVNGDSVYLCLDARESRLKLAGMSEKALRDLNTILGTERKNDDSSKACLTKPSVDNADENIEERQKKKTSSSLVSPAVNGNQTATVNSSVEVVNAEVEYIESENLNDLEDMDTCLKSLLAGLDSKDWVMVCDTLNNVRRLCIFHKEAMADMLGDVITAIAKSLKSPRSAVCKTAIMTSADIFSAYNDLIIDSLDPLLVQLLLKASQDKRFVCEAAEKALISMTTWISPISLLPKLQPYLKNKNPRIRAKASMCFSRSVPRLGAEGIKTYGIDKLIQVAASQLSDQLPESREAARALLLELQNVYEKFHDLMPDTVNEHTINEHTINEHTANDHTVNEHPQMSSWESFCQSKLSPLSAQAVLRVTSIAREGLRKKRVWKGSKQGRFTVDLKEIHFASTNQYHSCPHPPSMKRKKWSELEEQTLLSKYSDLLRSGTLAKLKTREKKFKPVAEHVNAVHHHRDPSSFPFKWSWRDVSIKVQNMRHQYLGVKQKIRLAPHHFNWKDGNNHWENFLKYKEVFGDVQLLESPKPLTTAKLGFEVDSDDDEDEEDDEDCGDEDEDMMKARRLGSVVELREAVVKREERRREREFRREKLEAERERKRREGEFRRERRREWLEDREMELEERQLKWARRELEKRMRLERELDAERQWRKRVEEKMEEEEMEWRQRMVAMQVEHEKQMMQMHVEACQNQMQVLGIMARLLCQFFGSGTDGLSNGLGALPPQVLHHGGGLGNVKPDANSPSEFI</sequence>
<accession>A0AA86VU79</accession>
<keyword evidence="6" id="KW-0175">Coiled coil</keyword>
<evidence type="ECO:0000259" key="8">
    <source>
        <dbReference type="SMART" id="SM01349"/>
    </source>
</evidence>
<gene>
    <name evidence="9" type="ORF">AYBTSS11_LOCUS22815</name>
</gene>
<dbReference type="EMBL" id="OY731405">
    <property type="protein sequence ID" value="CAJ1970824.1"/>
    <property type="molecule type" value="Genomic_DNA"/>
</dbReference>
<dbReference type="InterPro" id="IPR011989">
    <property type="entry name" value="ARM-like"/>
</dbReference>
<keyword evidence="3" id="KW-0677">Repeat</keyword>
<dbReference type="SMART" id="SM01349">
    <property type="entry name" value="TOG"/>
    <property type="match status" value="1"/>
</dbReference>
<dbReference type="PANTHER" id="PTHR37076:SF3">
    <property type="entry name" value="STRESS RESPONSE PROTEIN NST1-LIKE"/>
    <property type="match status" value="1"/>
</dbReference>
<dbReference type="AlphaFoldDB" id="A0AA86VU79"/>
<dbReference type="InterPro" id="IPR024395">
    <property type="entry name" value="CLASP_N_dom"/>
</dbReference>
<comment type="subcellular location">
    <subcellularLocation>
        <location evidence="1">Cytoplasm</location>
        <location evidence="1">Cytoskeleton</location>
    </subcellularLocation>
</comment>
<proteinExistence type="predicted"/>
<dbReference type="Gramene" id="rna-AYBTSS11_LOCUS22815">
    <property type="protein sequence ID" value="CAJ1970824.1"/>
    <property type="gene ID" value="gene-AYBTSS11_LOCUS22815"/>
</dbReference>
<keyword evidence="2" id="KW-0963">Cytoplasm</keyword>
<feature type="compositionally biased region" description="Polar residues" evidence="7">
    <location>
        <begin position="73"/>
        <end position="83"/>
    </location>
</feature>
<organism evidence="9 10">
    <name type="scientific">Sphenostylis stenocarpa</name>
    <dbReference type="NCBI Taxonomy" id="92480"/>
    <lineage>
        <taxon>Eukaryota</taxon>
        <taxon>Viridiplantae</taxon>
        <taxon>Streptophyta</taxon>
        <taxon>Embryophyta</taxon>
        <taxon>Tracheophyta</taxon>
        <taxon>Spermatophyta</taxon>
        <taxon>Magnoliopsida</taxon>
        <taxon>eudicotyledons</taxon>
        <taxon>Gunneridae</taxon>
        <taxon>Pentapetalae</taxon>
        <taxon>rosids</taxon>
        <taxon>fabids</taxon>
        <taxon>Fabales</taxon>
        <taxon>Fabaceae</taxon>
        <taxon>Papilionoideae</taxon>
        <taxon>50 kb inversion clade</taxon>
        <taxon>NPAAA clade</taxon>
        <taxon>indigoferoid/millettioid clade</taxon>
        <taxon>Phaseoleae</taxon>
        <taxon>Sphenostylis</taxon>
    </lineage>
</organism>
<evidence type="ECO:0000256" key="2">
    <source>
        <dbReference type="ARBA" id="ARBA00022490"/>
    </source>
</evidence>
<keyword evidence="10" id="KW-1185">Reference proteome</keyword>
<dbReference type="Pfam" id="PF12348">
    <property type="entry name" value="CLASP_N"/>
    <property type="match status" value="1"/>
</dbReference>